<organism evidence="1 2">
    <name type="scientific">Thelephora ganbajun</name>
    <name type="common">Ganba fungus</name>
    <dbReference type="NCBI Taxonomy" id="370292"/>
    <lineage>
        <taxon>Eukaryota</taxon>
        <taxon>Fungi</taxon>
        <taxon>Dikarya</taxon>
        <taxon>Basidiomycota</taxon>
        <taxon>Agaricomycotina</taxon>
        <taxon>Agaricomycetes</taxon>
        <taxon>Thelephorales</taxon>
        <taxon>Thelephoraceae</taxon>
        <taxon>Thelephora</taxon>
    </lineage>
</organism>
<name>A0ACB6Z8M1_THEGA</name>
<dbReference type="Proteomes" id="UP000886501">
    <property type="component" value="Unassembled WGS sequence"/>
</dbReference>
<gene>
    <name evidence="1" type="ORF">BDM02DRAFT_3100457</name>
</gene>
<reference evidence="1" key="2">
    <citation type="journal article" date="2020" name="Nat. Commun.">
        <title>Large-scale genome sequencing of mycorrhizal fungi provides insights into the early evolution of symbiotic traits.</title>
        <authorList>
            <person name="Miyauchi S."/>
            <person name="Kiss E."/>
            <person name="Kuo A."/>
            <person name="Drula E."/>
            <person name="Kohler A."/>
            <person name="Sanchez-Garcia M."/>
            <person name="Morin E."/>
            <person name="Andreopoulos B."/>
            <person name="Barry K.W."/>
            <person name="Bonito G."/>
            <person name="Buee M."/>
            <person name="Carver A."/>
            <person name="Chen C."/>
            <person name="Cichocki N."/>
            <person name="Clum A."/>
            <person name="Culley D."/>
            <person name="Crous P.W."/>
            <person name="Fauchery L."/>
            <person name="Girlanda M."/>
            <person name="Hayes R.D."/>
            <person name="Keri Z."/>
            <person name="LaButti K."/>
            <person name="Lipzen A."/>
            <person name="Lombard V."/>
            <person name="Magnuson J."/>
            <person name="Maillard F."/>
            <person name="Murat C."/>
            <person name="Nolan M."/>
            <person name="Ohm R.A."/>
            <person name="Pangilinan J."/>
            <person name="Pereira M.F."/>
            <person name="Perotto S."/>
            <person name="Peter M."/>
            <person name="Pfister S."/>
            <person name="Riley R."/>
            <person name="Sitrit Y."/>
            <person name="Stielow J.B."/>
            <person name="Szollosi G."/>
            <person name="Zifcakova L."/>
            <person name="Stursova M."/>
            <person name="Spatafora J.W."/>
            <person name="Tedersoo L."/>
            <person name="Vaario L.M."/>
            <person name="Yamada A."/>
            <person name="Yan M."/>
            <person name="Wang P."/>
            <person name="Xu J."/>
            <person name="Bruns T."/>
            <person name="Baldrian P."/>
            <person name="Vilgalys R."/>
            <person name="Dunand C."/>
            <person name="Henrissat B."/>
            <person name="Grigoriev I.V."/>
            <person name="Hibbett D."/>
            <person name="Nagy L.G."/>
            <person name="Martin F.M."/>
        </authorList>
    </citation>
    <scope>NUCLEOTIDE SEQUENCE</scope>
    <source>
        <strain evidence="1">P2</strain>
    </source>
</reference>
<protein>
    <submittedName>
        <fullName evidence="1">Uncharacterized protein</fullName>
    </submittedName>
</protein>
<dbReference type="EMBL" id="MU118068">
    <property type="protein sequence ID" value="KAF9646074.1"/>
    <property type="molecule type" value="Genomic_DNA"/>
</dbReference>
<accession>A0ACB6Z8M1</accession>
<comment type="caution">
    <text evidence="1">The sequence shown here is derived from an EMBL/GenBank/DDBJ whole genome shotgun (WGS) entry which is preliminary data.</text>
</comment>
<evidence type="ECO:0000313" key="2">
    <source>
        <dbReference type="Proteomes" id="UP000886501"/>
    </source>
</evidence>
<sequence length="102" mass="12151">MILEMPLDVLYEIFSFLTPRDLIRMSWTNKDFRRILTSRSTRNIWKAALESVEGLPPCPLHMNEIEYSTVLFHVACYGCGRARPPVNWYFRRRICKRCLPDQ</sequence>
<reference evidence="1" key="1">
    <citation type="submission" date="2019-10" db="EMBL/GenBank/DDBJ databases">
        <authorList>
            <consortium name="DOE Joint Genome Institute"/>
            <person name="Kuo A."/>
            <person name="Miyauchi S."/>
            <person name="Kiss E."/>
            <person name="Drula E."/>
            <person name="Kohler A."/>
            <person name="Sanchez-Garcia M."/>
            <person name="Andreopoulos B."/>
            <person name="Barry K.W."/>
            <person name="Bonito G."/>
            <person name="Buee M."/>
            <person name="Carver A."/>
            <person name="Chen C."/>
            <person name="Cichocki N."/>
            <person name="Clum A."/>
            <person name="Culley D."/>
            <person name="Crous P.W."/>
            <person name="Fauchery L."/>
            <person name="Girlanda M."/>
            <person name="Hayes R."/>
            <person name="Keri Z."/>
            <person name="Labutti K."/>
            <person name="Lipzen A."/>
            <person name="Lombard V."/>
            <person name="Magnuson J."/>
            <person name="Maillard F."/>
            <person name="Morin E."/>
            <person name="Murat C."/>
            <person name="Nolan M."/>
            <person name="Ohm R."/>
            <person name="Pangilinan J."/>
            <person name="Pereira M."/>
            <person name="Perotto S."/>
            <person name="Peter M."/>
            <person name="Riley R."/>
            <person name="Sitrit Y."/>
            <person name="Stielow B."/>
            <person name="Szollosi G."/>
            <person name="Zifcakova L."/>
            <person name="Stursova M."/>
            <person name="Spatafora J.W."/>
            <person name="Tedersoo L."/>
            <person name="Vaario L.-M."/>
            <person name="Yamada A."/>
            <person name="Yan M."/>
            <person name="Wang P."/>
            <person name="Xu J."/>
            <person name="Bruns T."/>
            <person name="Baldrian P."/>
            <person name="Vilgalys R."/>
            <person name="Henrissat B."/>
            <person name="Grigoriev I.V."/>
            <person name="Hibbett D."/>
            <person name="Nagy L.G."/>
            <person name="Martin F.M."/>
        </authorList>
    </citation>
    <scope>NUCLEOTIDE SEQUENCE</scope>
    <source>
        <strain evidence="1">P2</strain>
    </source>
</reference>
<evidence type="ECO:0000313" key="1">
    <source>
        <dbReference type="EMBL" id="KAF9646074.1"/>
    </source>
</evidence>
<keyword evidence="2" id="KW-1185">Reference proteome</keyword>
<proteinExistence type="predicted"/>